<reference evidence="7 8" key="1">
    <citation type="journal article" date="2015" name="Stand. Genomic Sci.">
        <title>Genomic Encyclopedia of Bacterial and Archaeal Type Strains, Phase III: the genomes of soil and plant-associated and newly described type strains.</title>
        <authorList>
            <person name="Whitman W.B."/>
            <person name="Woyke T."/>
            <person name="Klenk H.P."/>
            <person name="Zhou Y."/>
            <person name="Lilburn T.G."/>
            <person name="Beck B.J."/>
            <person name="De Vos P."/>
            <person name="Vandamme P."/>
            <person name="Eisen J.A."/>
            <person name="Garrity G."/>
            <person name="Hugenholtz P."/>
            <person name="Kyrpides N.C."/>
        </authorList>
    </citation>
    <scope>NUCLEOTIDE SEQUENCE [LARGE SCALE GENOMIC DNA]</scope>
    <source>
        <strain evidence="7 8">CGMCC 1.5364</strain>
    </source>
</reference>
<dbReference type="PANTHER" id="PTHR33164:SF5">
    <property type="entry name" value="ORGANIC HYDROPEROXIDE RESISTANCE TRANSCRIPTIONAL REGULATOR"/>
    <property type="match status" value="1"/>
</dbReference>
<dbReference type="RefSeq" id="WP_145399932.1">
    <property type="nucleotide sequence ID" value="NZ_VLKU01000016.1"/>
</dbReference>
<evidence type="ECO:0000256" key="1">
    <source>
        <dbReference type="ARBA" id="ARBA00004496"/>
    </source>
</evidence>
<feature type="domain" description="HTH marR-type" evidence="6">
    <location>
        <begin position="10"/>
        <end position="143"/>
    </location>
</feature>
<keyword evidence="5" id="KW-0804">Transcription</keyword>
<evidence type="ECO:0000256" key="3">
    <source>
        <dbReference type="ARBA" id="ARBA00023015"/>
    </source>
</evidence>
<dbReference type="GO" id="GO:0005737">
    <property type="term" value="C:cytoplasm"/>
    <property type="evidence" value="ECO:0007669"/>
    <property type="project" value="UniProtKB-SubCell"/>
</dbReference>
<evidence type="ECO:0000256" key="2">
    <source>
        <dbReference type="ARBA" id="ARBA00022490"/>
    </source>
</evidence>
<dbReference type="GO" id="GO:0003677">
    <property type="term" value="F:DNA binding"/>
    <property type="evidence" value="ECO:0007669"/>
    <property type="project" value="UniProtKB-KW"/>
</dbReference>
<evidence type="ECO:0000256" key="5">
    <source>
        <dbReference type="ARBA" id="ARBA00023163"/>
    </source>
</evidence>
<dbReference type="InterPro" id="IPR055166">
    <property type="entry name" value="Transc_reg_Sar_Rot_HTH"/>
</dbReference>
<dbReference type="InterPro" id="IPR036390">
    <property type="entry name" value="WH_DNA-bd_sf"/>
</dbReference>
<dbReference type="InterPro" id="IPR000835">
    <property type="entry name" value="HTH_MarR-typ"/>
</dbReference>
<dbReference type="SMART" id="SM00347">
    <property type="entry name" value="HTH_MARR"/>
    <property type="match status" value="1"/>
</dbReference>
<keyword evidence="8" id="KW-1185">Reference proteome</keyword>
<sequence>MTDTPTIPLDGQLCYAIYSASLAIQRLYKPLLDQMGVTYTQYLVLSTLWEGEEQTVGAIAERLNLEPSTVTPAVKRLEAAGFVARRRSTTDERQVLVEATPKGRALRSDSACLTQKLQATLGLGAARMIELNQLVSDLTRRLNDHLARRGR</sequence>
<evidence type="ECO:0000256" key="4">
    <source>
        <dbReference type="ARBA" id="ARBA00023125"/>
    </source>
</evidence>
<gene>
    <name evidence="7" type="ORF">IQ24_03801</name>
</gene>
<evidence type="ECO:0000313" key="7">
    <source>
        <dbReference type="EMBL" id="TWI28184.1"/>
    </source>
</evidence>
<organism evidence="7 8">
    <name type="scientific">Paracoccus sulfuroxidans</name>
    <dbReference type="NCBI Taxonomy" id="384678"/>
    <lineage>
        <taxon>Bacteria</taxon>
        <taxon>Pseudomonadati</taxon>
        <taxon>Pseudomonadota</taxon>
        <taxon>Alphaproteobacteria</taxon>
        <taxon>Rhodobacterales</taxon>
        <taxon>Paracoccaceae</taxon>
        <taxon>Paracoccus</taxon>
    </lineage>
</organism>
<keyword evidence="3" id="KW-0805">Transcription regulation</keyword>
<dbReference type="PANTHER" id="PTHR33164">
    <property type="entry name" value="TRANSCRIPTIONAL REGULATOR, MARR FAMILY"/>
    <property type="match status" value="1"/>
</dbReference>
<dbReference type="CDD" id="cd00090">
    <property type="entry name" value="HTH_ARSR"/>
    <property type="match status" value="1"/>
</dbReference>
<dbReference type="InterPro" id="IPR036388">
    <property type="entry name" value="WH-like_DNA-bd_sf"/>
</dbReference>
<dbReference type="AlphaFoldDB" id="A0A562N7U3"/>
<dbReference type="InterPro" id="IPR039422">
    <property type="entry name" value="MarR/SlyA-like"/>
</dbReference>
<proteinExistence type="predicted"/>
<keyword evidence="4 7" id="KW-0238">DNA-binding</keyword>
<dbReference type="Gene3D" id="1.10.10.10">
    <property type="entry name" value="Winged helix-like DNA-binding domain superfamily/Winged helix DNA-binding domain"/>
    <property type="match status" value="1"/>
</dbReference>
<comment type="caution">
    <text evidence="7">The sequence shown here is derived from an EMBL/GenBank/DDBJ whole genome shotgun (WGS) entry which is preliminary data.</text>
</comment>
<dbReference type="EMBL" id="VLKU01000016">
    <property type="protein sequence ID" value="TWI28184.1"/>
    <property type="molecule type" value="Genomic_DNA"/>
</dbReference>
<dbReference type="Pfam" id="PF22381">
    <property type="entry name" value="Staph_reg_Sar_Rot"/>
    <property type="match status" value="1"/>
</dbReference>
<dbReference type="OrthoDB" id="9806864at2"/>
<keyword evidence="2" id="KW-0963">Cytoplasm</keyword>
<protein>
    <submittedName>
        <fullName evidence="7">DNA-binding MarR family transcriptional regulator</fullName>
    </submittedName>
</protein>
<dbReference type="GO" id="GO:0003700">
    <property type="term" value="F:DNA-binding transcription factor activity"/>
    <property type="evidence" value="ECO:0007669"/>
    <property type="project" value="InterPro"/>
</dbReference>
<dbReference type="PROSITE" id="PS50995">
    <property type="entry name" value="HTH_MARR_2"/>
    <property type="match status" value="1"/>
</dbReference>
<name>A0A562N7U3_9RHOB</name>
<dbReference type="SUPFAM" id="SSF46785">
    <property type="entry name" value="Winged helix' DNA-binding domain"/>
    <property type="match status" value="1"/>
</dbReference>
<dbReference type="InterPro" id="IPR011991">
    <property type="entry name" value="ArsR-like_HTH"/>
</dbReference>
<dbReference type="Proteomes" id="UP000316225">
    <property type="component" value="Unassembled WGS sequence"/>
</dbReference>
<evidence type="ECO:0000259" key="6">
    <source>
        <dbReference type="PROSITE" id="PS50995"/>
    </source>
</evidence>
<evidence type="ECO:0000313" key="8">
    <source>
        <dbReference type="Proteomes" id="UP000316225"/>
    </source>
</evidence>
<comment type="subcellular location">
    <subcellularLocation>
        <location evidence="1">Cytoplasm</location>
    </subcellularLocation>
</comment>
<dbReference type="GO" id="GO:0006950">
    <property type="term" value="P:response to stress"/>
    <property type="evidence" value="ECO:0007669"/>
    <property type="project" value="TreeGrafter"/>
</dbReference>
<accession>A0A562N7U3</accession>